<evidence type="ECO:0000256" key="1">
    <source>
        <dbReference type="SAM" id="MobiDB-lite"/>
    </source>
</evidence>
<reference evidence="2 3" key="1">
    <citation type="journal article" date="2019" name="Nat. Ecol. Evol.">
        <title>Megaphylogeny resolves global patterns of mushroom evolution.</title>
        <authorList>
            <person name="Varga T."/>
            <person name="Krizsan K."/>
            <person name="Foldi C."/>
            <person name="Dima B."/>
            <person name="Sanchez-Garcia M."/>
            <person name="Sanchez-Ramirez S."/>
            <person name="Szollosi G.J."/>
            <person name="Szarkandi J.G."/>
            <person name="Papp V."/>
            <person name="Albert L."/>
            <person name="Andreopoulos W."/>
            <person name="Angelini C."/>
            <person name="Antonin V."/>
            <person name="Barry K.W."/>
            <person name="Bougher N.L."/>
            <person name="Buchanan P."/>
            <person name="Buyck B."/>
            <person name="Bense V."/>
            <person name="Catcheside P."/>
            <person name="Chovatia M."/>
            <person name="Cooper J."/>
            <person name="Damon W."/>
            <person name="Desjardin D."/>
            <person name="Finy P."/>
            <person name="Geml J."/>
            <person name="Haridas S."/>
            <person name="Hughes K."/>
            <person name="Justo A."/>
            <person name="Karasinski D."/>
            <person name="Kautmanova I."/>
            <person name="Kiss B."/>
            <person name="Kocsube S."/>
            <person name="Kotiranta H."/>
            <person name="LaButti K.M."/>
            <person name="Lechner B.E."/>
            <person name="Liimatainen K."/>
            <person name="Lipzen A."/>
            <person name="Lukacs Z."/>
            <person name="Mihaltcheva S."/>
            <person name="Morgado L.N."/>
            <person name="Niskanen T."/>
            <person name="Noordeloos M.E."/>
            <person name="Ohm R.A."/>
            <person name="Ortiz-Santana B."/>
            <person name="Ovrebo C."/>
            <person name="Racz N."/>
            <person name="Riley R."/>
            <person name="Savchenko A."/>
            <person name="Shiryaev A."/>
            <person name="Soop K."/>
            <person name="Spirin V."/>
            <person name="Szebenyi C."/>
            <person name="Tomsovsky M."/>
            <person name="Tulloss R.E."/>
            <person name="Uehling J."/>
            <person name="Grigoriev I.V."/>
            <person name="Vagvolgyi C."/>
            <person name="Papp T."/>
            <person name="Martin F.M."/>
            <person name="Miettinen O."/>
            <person name="Hibbett D.S."/>
            <person name="Nagy L.G."/>
        </authorList>
    </citation>
    <scope>NUCLEOTIDE SEQUENCE [LARGE SCALE GENOMIC DNA]</scope>
    <source>
        <strain evidence="2 3">FP101781</strain>
    </source>
</reference>
<organism evidence="2 3">
    <name type="scientific">Coprinellus micaceus</name>
    <name type="common">Glistening ink-cap mushroom</name>
    <name type="synonym">Coprinus micaceus</name>
    <dbReference type="NCBI Taxonomy" id="71717"/>
    <lineage>
        <taxon>Eukaryota</taxon>
        <taxon>Fungi</taxon>
        <taxon>Dikarya</taxon>
        <taxon>Basidiomycota</taxon>
        <taxon>Agaricomycotina</taxon>
        <taxon>Agaricomycetes</taxon>
        <taxon>Agaricomycetidae</taxon>
        <taxon>Agaricales</taxon>
        <taxon>Agaricineae</taxon>
        <taxon>Psathyrellaceae</taxon>
        <taxon>Coprinellus</taxon>
    </lineage>
</organism>
<sequence length="288" mass="30960">MAGPPRAFGLKLRALSFRRLDRRGAALELELELLIPAHIGIEREESYDEEEDEDEEDEEGGRGGASDDSETIPGLAGFGDPGAAFLSSSSSSSEGEEDEGDGDGPHSEQKALDDFELRVNRLPDHLFEAAFAAPSSSATATPNPKSKRKSTPPTAQTTQPSRKRLRPDVGHEDLQVGVERVRALGTAASGAHRALLAGPSRRVNEFLDWALALKGTGKKRLGWERRPANIGLMRSTSGPAANFVGGRSALRCEISTTPCYELSLDVFPLPSSLFSTQPHAPDIGDKYK</sequence>
<comment type="caution">
    <text evidence="2">The sequence shown here is derived from an EMBL/GenBank/DDBJ whole genome shotgun (WGS) entry which is preliminary data.</text>
</comment>
<dbReference type="STRING" id="71717.A0A4Y7T4U9"/>
<gene>
    <name evidence="2" type="ORF">FA13DRAFT_1793293</name>
</gene>
<dbReference type="EMBL" id="QPFP01000028">
    <property type="protein sequence ID" value="TEB29193.1"/>
    <property type="molecule type" value="Genomic_DNA"/>
</dbReference>
<feature type="region of interest" description="Disordered" evidence="1">
    <location>
        <begin position="38"/>
        <end position="109"/>
    </location>
</feature>
<protein>
    <submittedName>
        <fullName evidence="2">Uncharacterized protein</fullName>
    </submittedName>
</protein>
<dbReference type="AlphaFoldDB" id="A0A4Y7T4U9"/>
<feature type="compositionally biased region" description="Low complexity" evidence="1">
    <location>
        <begin position="151"/>
        <end position="160"/>
    </location>
</feature>
<accession>A0A4Y7T4U9</accession>
<dbReference type="Proteomes" id="UP000298030">
    <property type="component" value="Unassembled WGS sequence"/>
</dbReference>
<name>A0A4Y7T4U9_COPMI</name>
<proteinExistence type="predicted"/>
<dbReference type="OrthoDB" id="3253399at2759"/>
<keyword evidence="3" id="KW-1185">Reference proteome</keyword>
<evidence type="ECO:0000313" key="3">
    <source>
        <dbReference type="Proteomes" id="UP000298030"/>
    </source>
</evidence>
<feature type="compositionally biased region" description="Low complexity" evidence="1">
    <location>
        <begin position="132"/>
        <end position="142"/>
    </location>
</feature>
<feature type="region of interest" description="Disordered" evidence="1">
    <location>
        <begin position="132"/>
        <end position="170"/>
    </location>
</feature>
<feature type="compositionally biased region" description="Acidic residues" evidence="1">
    <location>
        <begin position="45"/>
        <end position="59"/>
    </location>
</feature>
<evidence type="ECO:0000313" key="2">
    <source>
        <dbReference type="EMBL" id="TEB29193.1"/>
    </source>
</evidence>